<sequence length="62" mass="7074">MRAGWKNDPATRAYFEIKRAVQQHNARCNQMHEIQLQALDVVAAELLKTAADAANRSKETRH</sequence>
<dbReference type="RefSeq" id="WP_078363588.1">
    <property type="nucleotide sequence ID" value="NZ_MTJN01000002.1"/>
</dbReference>
<dbReference type="Proteomes" id="UP000190750">
    <property type="component" value="Unassembled WGS sequence"/>
</dbReference>
<protein>
    <submittedName>
        <fullName evidence="1">Uncharacterized protein</fullName>
    </submittedName>
</protein>
<comment type="caution">
    <text evidence="1">The sequence shown here is derived from an EMBL/GenBank/DDBJ whole genome shotgun (WGS) entry which is preliminary data.</text>
</comment>
<keyword evidence="2" id="KW-1185">Reference proteome</keyword>
<name>A0A1T1AP48_RHOFE</name>
<evidence type="ECO:0000313" key="2">
    <source>
        <dbReference type="Proteomes" id="UP000190750"/>
    </source>
</evidence>
<evidence type="ECO:0000313" key="1">
    <source>
        <dbReference type="EMBL" id="OOV05807.1"/>
    </source>
</evidence>
<accession>A0A1T1AP48</accession>
<reference evidence="1 2" key="1">
    <citation type="submission" date="2017-01" db="EMBL/GenBank/DDBJ databases">
        <title>Genome sequencing of Rhodoferax fermentans JCM 7819.</title>
        <authorList>
            <person name="Kim Y.J."/>
            <person name="Farh M.E.-A."/>
            <person name="Yang D.-C."/>
        </authorList>
    </citation>
    <scope>NUCLEOTIDE SEQUENCE [LARGE SCALE GENOMIC DNA]</scope>
    <source>
        <strain evidence="1 2">JCM 7819</strain>
    </source>
</reference>
<dbReference type="EMBL" id="MTJN01000002">
    <property type="protein sequence ID" value="OOV05807.1"/>
    <property type="molecule type" value="Genomic_DNA"/>
</dbReference>
<organism evidence="1 2">
    <name type="scientific">Rhodoferax fermentans</name>
    <dbReference type="NCBI Taxonomy" id="28066"/>
    <lineage>
        <taxon>Bacteria</taxon>
        <taxon>Pseudomonadati</taxon>
        <taxon>Pseudomonadota</taxon>
        <taxon>Betaproteobacteria</taxon>
        <taxon>Burkholderiales</taxon>
        <taxon>Comamonadaceae</taxon>
        <taxon>Rhodoferax</taxon>
    </lineage>
</organism>
<dbReference type="AlphaFoldDB" id="A0A1T1AP48"/>
<gene>
    <name evidence="1" type="ORF">RF819_02955</name>
</gene>
<proteinExistence type="predicted"/>